<reference evidence="2" key="1">
    <citation type="journal article" date="2013" name="Nat. Genet.">
        <title>The duck genome and transcriptome provide insight into an avian influenza virus reservoir species.</title>
        <authorList>
            <person name="Huang Y."/>
            <person name="Li Y."/>
            <person name="Burt D.W."/>
            <person name="Chen H."/>
            <person name="Zhang Y."/>
            <person name="Qian W."/>
            <person name="Kim H."/>
            <person name="Gan S."/>
            <person name="Zhao Y."/>
            <person name="Li J."/>
            <person name="Yi K."/>
            <person name="Feng H."/>
            <person name="Zhu P."/>
            <person name="Li B."/>
            <person name="Liu Q."/>
            <person name="Fairley S."/>
            <person name="Magor K.E."/>
            <person name="Du Z."/>
            <person name="Hu X."/>
            <person name="Goodman L."/>
            <person name="Tafer H."/>
            <person name="Vignal A."/>
            <person name="Lee T."/>
            <person name="Kim K.W."/>
            <person name="Sheng Z."/>
            <person name="An Y."/>
            <person name="Searle S."/>
            <person name="Herrero J."/>
            <person name="Groenen M.A."/>
            <person name="Crooijmans R.P."/>
            <person name="Faraut T."/>
            <person name="Cai Q."/>
            <person name="Webster R.G."/>
            <person name="Aldridge J.R."/>
            <person name="Warren W.C."/>
            <person name="Bartschat S."/>
            <person name="Kehr S."/>
            <person name="Marz M."/>
            <person name="Stadler P.F."/>
            <person name="Smith J."/>
            <person name="Kraus R.H."/>
            <person name="Zhao Y."/>
            <person name="Ren L."/>
            <person name="Fei J."/>
            <person name="Morisson M."/>
            <person name="Kaiser P."/>
            <person name="Griffin D.K."/>
            <person name="Rao M."/>
            <person name="Pitel F."/>
            <person name="Wang J."/>
            <person name="Li N."/>
        </authorList>
    </citation>
    <scope>NUCLEOTIDE SEQUENCE [LARGE SCALE GENOMIC DNA]</scope>
</reference>
<dbReference type="EMBL" id="KB742929">
    <property type="protein sequence ID" value="EOB02782.1"/>
    <property type="molecule type" value="Genomic_DNA"/>
</dbReference>
<sequence length="276" mass="30861">MHQMLTGNETLWSTAPSVIHRENQTIITPLKTACAVSRSTINQQKPKINQSYSLRRDPFPAATRAGLPEEGSGQKAADFATCSPSSYVQKAFRVSLNFQAEMGLLNNVVVAAGPSSGMFLGRTRLGSSNRQMLVFAQDMVHQVDWIERRCLFQGKRADVERLARSGKAAILCVCRDLSPFPGSLNETLNYRHSSPRTSEQGITYCLNSGYPKAFLTKPGTEMGLELSHIHFDSTLMTVSLRWIALKTRIQQITSLFLEQLVWMLDLQKLKFNTAFK</sequence>
<gene>
    <name evidence="1" type="ORF">Anapl_00916</name>
</gene>
<dbReference type="Proteomes" id="UP000296049">
    <property type="component" value="Unassembled WGS sequence"/>
</dbReference>
<name>R0JZM6_ANAPL</name>
<evidence type="ECO:0000313" key="2">
    <source>
        <dbReference type="Proteomes" id="UP000296049"/>
    </source>
</evidence>
<keyword evidence="2" id="KW-1185">Reference proteome</keyword>
<accession>R0JZM6</accession>
<organism evidence="1 2">
    <name type="scientific">Anas platyrhynchos</name>
    <name type="common">Mallard</name>
    <name type="synonym">Anas boschas</name>
    <dbReference type="NCBI Taxonomy" id="8839"/>
    <lineage>
        <taxon>Eukaryota</taxon>
        <taxon>Metazoa</taxon>
        <taxon>Chordata</taxon>
        <taxon>Craniata</taxon>
        <taxon>Vertebrata</taxon>
        <taxon>Euteleostomi</taxon>
        <taxon>Archelosauria</taxon>
        <taxon>Archosauria</taxon>
        <taxon>Dinosauria</taxon>
        <taxon>Saurischia</taxon>
        <taxon>Theropoda</taxon>
        <taxon>Coelurosauria</taxon>
        <taxon>Aves</taxon>
        <taxon>Neognathae</taxon>
        <taxon>Galloanserae</taxon>
        <taxon>Anseriformes</taxon>
        <taxon>Anatidae</taxon>
        <taxon>Anatinae</taxon>
        <taxon>Anas</taxon>
    </lineage>
</organism>
<evidence type="ECO:0000313" key="1">
    <source>
        <dbReference type="EMBL" id="EOB02782.1"/>
    </source>
</evidence>
<protein>
    <submittedName>
        <fullName evidence="1">Uncharacterized protein</fullName>
    </submittedName>
</protein>
<proteinExistence type="predicted"/>
<dbReference type="AlphaFoldDB" id="R0JZM6"/>